<sequence length="214" mass="24603">MGNPQGQGRESKEKGIRLLLLRVFQFTLGFTSRDFRVILEIKFSNLMQILILICLRLQRGSLWKKRQGLPFGMLFSQILDLSNVESNGEEREKPKVSREYNQKTLRLMGFVQNEDDEWVKKAVATPSQEIQKEDAEEDEDEAEEEDPEEVEAVAEDRPERYIPVTTCPRTPVASILVSSGSHVTRLALLEASIPNLRDQLFSIHIDFWIGLEEI</sequence>
<dbReference type="Proteomes" id="UP000516437">
    <property type="component" value="Chromosome 7"/>
</dbReference>
<name>A0A6A1V1G4_9ROSI</name>
<reference evidence="2 3" key="1">
    <citation type="journal article" date="2019" name="Plant Biotechnol. J.">
        <title>The red bayberry genome and genetic basis of sex determination.</title>
        <authorList>
            <person name="Jia H.M."/>
            <person name="Jia H.J."/>
            <person name="Cai Q.L."/>
            <person name="Wang Y."/>
            <person name="Zhao H.B."/>
            <person name="Yang W.F."/>
            <person name="Wang G.Y."/>
            <person name="Li Y.H."/>
            <person name="Zhan D.L."/>
            <person name="Shen Y.T."/>
            <person name="Niu Q.F."/>
            <person name="Chang L."/>
            <person name="Qiu J."/>
            <person name="Zhao L."/>
            <person name="Xie H.B."/>
            <person name="Fu W.Y."/>
            <person name="Jin J."/>
            <person name="Li X.W."/>
            <person name="Jiao Y."/>
            <person name="Zhou C.C."/>
            <person name="Tu T."/>
            <person name="Chai C.Y."/>
            <person name="Gao J.L."/>
            <person name="Fan L.J."/>
            <person name="van de Weg E."/>
            <person name="Wang J.Y."/>
            <person name="Gao Z.S."/>
        </authorList>
    </citation>
    <scope>NUCLEOTIDE SEQUENCE [LARGE SCALE GENOMIC DNA]</scope>
    <source>
        <tissue evidence="2">Leaves</tissue>
    </source>
</reference>
<comment type="caution">
    <text evidence="2">The sequence shown here is derived from an EMBL/GenBank/DDBJ whole genome shotgun (WGS) entry which is preliminary data.</text>
</comment>
<feature type="region of interest" description="Disordered" evidence="1">
    <location>
        <begin position="124"/>
        <end position="153"/>
    </location>
</feature>
<organism evidence="2 3">
    <name type="scientific">Morella rubra</name>
    <name type="common">Chinese bayberry</name>
    <dbReference type="NCBI Taxonomy" id="262757"/>
    <lineage>
        <taxon>Eukaryota</taxon>
        <taxon>Viridiplantae</taxon>
        <taxon>Streptophyta</taxon>
        <taxon>Embryophyta</taxon>
        <taxon>Tracheophyta</taxon>
        <taxon>Spermatophyta</taxon>
        <taxon>Magnoliopsida</taxon>
        <taxon>eudicotyledons</taxon>
        <taxon>Gunneridae</taxon>
        <taxon>Pentapetalae</taxon>
        <taxon>rosids</taxon>
        <taxon>fabids</taxon>
        <taxon>Fagales</taxon>
        <taxon>Myricaceae</taxon>
        <taxon>Morella</taxon>
    </lineage>
</organism>
<keyword evidence="3" id="KW-1185">Reference proteome</keyword>
<proteinExistence type="predicted"/>
<dbReference type="AlphaFoldDB" id="A0A6A1V1G4"/>
<dbReference type="OrthoDB" id="848707at2759"/>
<gene>
    <name evidence="2" type="ORF">CJ030_MR7G027937</name>
</gene>
<accession>A0A6A1V1G4</accession>
<evidence type="ECO:0000313" key="2">
    <source>
        <dbReference type="EMBL" id="KAB1205878.1"/>
    </source>
</evidence>
<protein>
    <submittedName>
        <fullName evidence="2">Uncharacterized protein</fullName>
    </submittedName>
</protein>
<dbReference type="EMBL" id="RXIC02000025">
    <property type="protein sequence ID" value="KAB1205878.1"/>
    <property type="molecule type" value="Genomic_DNA"/>
</dbReference>
<feature type="compositionally biased region" description="Acidic residues" evidence="1">
    <location>
        <begin position="134"/>
        <end position="153"/>
    </location>
</feature>
<evidence type="ECO:0000313" key="3">
    <source>
        <dbReference type="Proteomes" id="UP000516437"/>
    </source>
</evidence>
<evidence type="ECO:0000256" key="1">
    <source>
        <dbReference type="SAM" id="MobiDB-lite"/>
    </source>
</evidence>